<keyword evidence="7 9" id="KW-0472">Membrane</keyword>
<comment type="similarity">
    <text evidence="8 9">Belongs to the TRAP transporter small permease family.</text>
</comment>
<evidence type="ECO:0000256" key="6">
    <source>
        <dbReference type="ARBA" id="ARBA00022989"/>
    </source>
</evidence>
<feature type="domain" description="Tripartite ATP-independent periplasmic transporters DctQ component" evidence="11">
    <location>
        <begin position="22"/>
        <end position="150"/>
    </location>
</feature>
<evidence type="ECO:0000259" key="11">
    <source>
        <dbReference type="Pfam" id="PF04290"/>
    </source>
</evidence>
<keyword evidence="5 9" id="KW-0812">Transmembrane</keyword>
<dbReference type="PANTHER" id="PTHR35011">
    <property type="entry name" value="2,3-DIKETO-L-GULONATE TRAP TRANSPORTER SMALL PERMEASE PROTEIN YIAM"/>
    <property type="match status" value="1"/>
</dbReference>
<dbReference type="PANTHER" id="PTHR35011:SF2">
    <property type="entry name" value="2,3-DIKETO-L-GULONATE TRAP TRANSPORTER SMALL PERMEASE PROTEIN YIAM"/>
    <property type="match status" value="1"/>
</dbReference>
<keyword evidence="3" id="KW-1003">Cell membrane</keyword>
<dbReference type="GO" id="GO:0015740">
    <property type="term" value="P:C4-dicarboxylate transport"/>
    <property type="evidence" value="ECO:0007669"/>
    <property type="project" value="TreeGrafter"/>
</dbReference>
<keyword evidence="4 9" id="KW-0997">Cell inner membrane</keyword>
<dbReference type="InterPro" id="IPR007387">
    <property type="entry name" value="TRAP_DctQ"/>
</dbReference>
<keyword evidence="2 9" id="KW-0813">Transport</keyword>
<dbReference type="KEGG" id="aare:D3093_24825"/>
<feature type="transmembrane region" description="Helical" evidence="9">
    <location>
        <begin position="46"/>
        <end position="63"/>
    </location>
</feature>
<accession>A0A4D8PIT0</accession>
<dbReference type="Proteomes" id="UP000298595">
    <property type="component" value="Plasmid p2"/>
</dbReference>
<comment type="subunit">
    <text evidence="9">The complex comprises the extracytoplasmic solute receptor protein and the two transmembrane proteins.</text>
</comment>
<keyword evidence="6 9" id="KW-1133">Transmembrane helix</keyword>
<dbReference type="RefSeq" id="WP_137117518.1">
    <property type="nucleotide sequence ID" value="NZ_CP032323.1"/>
</dbReference>
<dbReference type="EMBL" id="CP032323">
    <property type="protein sequence ID" value="QCN98463.1"/>
    <property type="molecule type" value="Genomic_DNA"/>
</dbReference>
<organism evidence="12 13">
    <name type="scientific">Azospirillum argentinense</name>
    <dbReference type="NCBI Taxonomy" id="2970906"/>
    <lineage>
        <taxon>Bacteria</taxon>
        <taxon>Pseudomonadati</taxon>
        <taxon>Pseudomonadota</taxon>
        <taxon>Alphaproteobacteria</taxon>
        <taxon>Rhodospirillales</taxon>
        <taxon>Azospirillaceae</taxon>
        <taxon>Azospirillum</taxon>
    </lineage>
</organism>
<gene>
    <name evidence="12" type="ORF">D3093_24825</name>
</gene>
<evidence type="ECO:0000256" key="1">
    <source>
        <dbReference type="ARBA" id="ARBA00004429"/>
    </source>
</evidence>
<keyword evidence="12" id="KW-0614">Plasmid</keyword>
<geneLocation type="plasmid" evidence="12 13">
    <name>p2</name>
</geneLocation>
<dbReference type="AlphaFoldDB" id="A0A4D8PIT0"/>
<sequence>MWNGTLFFRLLDGILVVCIAAMLVMVFGNVVLRAVFNSGIDVSEELPRFLFVWMTFIGAVIGFREGAHFGVDALVRLLPRAGKTVCWAINQVIMLVCCAVIVQGTLLQHDLNATNHAPVTGLSMIWVFGVTYLTGGVIGLMCIVNLVRLALGKVGDDELIQVEEEGMGEVDPNRLKGPGPLASPNTLKETAP</sequence>
<dbReference type="InterPro" id="IPR055348">
    <property type="entry name" value="DctQ"/>
</dbReference>
<evidence type="ECO:0000256" key="10">
    <source>
        <dbReference type="SAM" id="MobiDB-lite"/>
    </source>
</evidence>
<dbReference type="GO" id="GO:0005886">
    <property type="term" value="C:plasma membrane"/>
    <property type="evidence" value="ECO:0007669"/>
    <property type="project" value="UniProtKB-SubCell"/>
</dbReference>
<evidence type="ECO:0000256" key="4">
    <source>
        <dbReference type="ARBA" id="ARBA00022519"/>
    </source>
</evidence>
<reference evidence="12 13" key="1">
    <citation type="submission" date="2018-09" db="EMBL/GenBank/DDBJ databases">
        <title>Whole genome based analysis of evolution and adaptive divergence in Indian and Brazilian strains of Azospirillum brasilense.</title>
        <authorList>
            <person name="Singh C."/>
            <person name="Tripathi A.K."/>
        </authorList>
    </citation>
    <scope>NUCLEOTIDE SEQUENCE [LARGE SCALE GENOMIC DNA]</scope>
    <source>
        <strain evidence="12 13">MTCC4035</strain>
        <plasmid evidence="12 13">p2</plasmid>
    </source>
</reference>
<dbReference type="Pfam" id="PF04290">
    <property type="entry name" value="DctQ"/>
    <property type="match status" value="1"/>
</dbReference>
<feature type="region of interest" description="Disordered" evidence="10">
    <location>
        <begin position="169"/>
        <end position="192"/>
    </location>
</feature>
<evidence type="ECO:0000313" key="13">
    <source>
        <dbReference type="Proteomes" id="UP000298595"/>
    </source>
</evidence>
<comment type="subcellular location">
    <subcellularLocation>
        <location evidence="1 9">Cell inner membrane</location>
        <topology evidence="1 9">Multi-pass membrane protein</topology>
    </subcellularLocation>
</comment>
<name>A0A4D8PIT0_9PROT</name>
<feature type="compositionally biased region" description="Polar residues" evidence="10">
    <location>
        <begin position="183"/>
        <end position="192"/>
    </location>
</feature>
<dbReference type="GO" id="GO:0022857">
    <property type="term" value="F:transmembrane transporter activity"/>
    <property type="evidence" value="ECO:0007669"/>
    <property type="project" value="UniProtKB-UniRule"/>
</dbReference>
<evidence type="ECO:0000256" key="5">
    <source>
        <dbReference type="ARBA" id="ARBA00022692"/>
    </source>
</evidence>
<evidence type="ECO:0000256" key="2">
    <source>
        <dbReference type="ARBA" id="ARBA00022448"/>
    </source>
</evidence>
<feature type="transmembrane region" description="Helical" evidence="9">
    <location>
        <begin position="84"/>
        <end position="104"/>
    </location>
</feature>
<evidence type="ECO:0000256" key="9">
    <source>
        <dbReference type="RuleBase" id="RU369079"/>
    </source>
</evidence>
<evidence type="ECO:0000256" key="8">
    <source>
        <dbReference type="ARBA" id="ARBA00038436"/>
    </source>
</evidence>
<proteinExistence type="inferred from homology"/>
<feature type="transmembrane region" description="Helical" evidence="9">
    <location>
        <begin position="124"/>
        <end position="147"/>
    </location>
</feature>
<protein>
    <recommendedName>
        <fullName evidence="9">TRAP transporter small permease protein</fullName>
    </recommendedName>
</protein>
<comment type="function">
    <text evidence="9">Part of the tripartite ATP-independent periplasmic (TRAP) transport system.</text>
</comment>
<evidence type="ECO:0000256" key="3">
    <source>
        <dbReference type="ARBA" id="ARBA00022475"/>
    </source>
</evidence>
<evidence type="ECO:0000313" key="12">
    <source>
        <dbReference type="EMBL" id="QCN98463.1"/>
    </source>
</evidence>
<evidence type="ECO:0000256" key="7">
    <source>
        <dbReference type="ARBA" id="ARBA00023136"/>
    </source>
</evidence>
<feature type="transmembrane region" description="Helical" evidence="9">
    <location>
        <begin position="7"/>
        <end position="26"/>
    </location>
</feature>